<gene>
    <name evidence="3" type="ORF">MB824_00585</name>
</gene>
<dbReference type="SUPFAM" id="SSF51735">
    <property type="entry name" value="NAD(P)-binding Rossmann-fold domains"/>
    <property type="match status" value="1"/>
</dbReference>
<protein>
    <submittedName>
        <fullName evidence="3">Prephenate dehydrogenase/arogenate dehydrogenase family protein</fullName>
    </submittedName>
</protein>
<dbReference type="InterPro" id="IPR008927">
    <property type="entry name" value="6-PGluconate_DH-like_C_sf"/>
</dbReference>
<dbReference type="SUPFAM" id="SSF48179">
    <property type="entry name" value="6-phosphogluconate dehydrogenase C-terminal domain-like"/>
    <property type="match status" value="1"/>
</dbReference>
<organism evidence="3 4">
    <name type="scientific">Kingella pumchi</name>
    <dbReference type="NCBI Taxonomy" id="2779506"/>
    <lineage>
        <taxon>Bacteria</taxon>
        <taxon>Pseudomonadati</taxon>
        <taxon>Pseudomonadota</taxon>
        <taxon>Betaproteobacteria</taxon>
        <taxon>Neisseriales</taxon>
        <taxon>Neisseriaceae</taxon>
        <taxon>Kingella</taxon>
    </lineage>
</organism>
<dbReference type="InterPro" id="IPR003099">
    <property type="entry name" value="Prephen_DH"/>
</dbReference>
<proteinExistence type="predicted"/>
<feature type="domain" description="Prephenate/arogenate dehydrogenase" evidence="2">
    <location>
        <begin position="6"/>
        <end position="291"/>
    </location>
</feature>
<dbReference type="Pfam" id="PF02153">
    <property type="entry name" value="PDH_N"/>
    <property type="match status" value="1"/>
</dbReference>
<name>A0ABS9NJP7_9NEIS</name>
<keyword evidence="4" id="KW-1185">Reference proteome</keyword>
<dbReference type="PROSITE" id="PS51176">
    <property type="entry name" value="PDH_ADH"/>
    <property type="match status" value="1"/>
</dbReference>
<accession>A0ABS9NJP7</accession>
<dbReference type="PANTHER" id="PTHR21363:SF0">
    <property type="entry name" value="PREPHENATE DEHYDROGENASE [NADP(+)]"/>
    <property type="match status" value="1"/>
</dbReference>
<dbReference type="InterPro" id="IPR046826">
    <property type="entry name" value="PDH_N"/>
</dbReference>
<dbReference type="PANTHER" id="PTHR21363">
    <property type="entry name" value="PREPHENATE DEHYDROGENASE"/>
    <property type="match status" value="1"/>
</dbReference>
<evidence type="ECO:0000313" key="3">
    <source>
        <dbReference type="EMBL" id="MCG6503004.1"/>
    </source>
</evidence>
<dbReference type="RefSeq" id="WP_238744914.1">
    <property type="nucleotide sequence ID" value="NZ_JAKOOW010000001.1"/>
</dbReference>
<dbReference type="InterPro" id="IPR036291">
    <property type="entry name" value="NAD(P)-bd_dom_sf"/>
</dbReference>
<dbReference type="Proteomes" id="UP001298424">
    <property type="component" value="Unassembled WGS sequence"/>
</dbReference>
<evidence type="ECO:0000259" key="2">
    <source>
        <dbReference type="PROSITE" id="PS51176"/>
    </source>
</evidence>
<dbReference type="Gene3D" id="1.10.3660.10">
    <property type="entry name" value="6-phosphogluconate dehydrogenase C-terminal like domain"/>
    <property type="match status" value="1"/>
</dbReference>
<keyword evidence="1" id="KW-0560">Oxidoreductase</keyword>
<sequence>MSFSLSQITLIGVGLIGGSLVLDLKRQQRVRTVVGIDIHADNLARALERQVIDRAFARIEAAAVRGADLVLVATPVATLPAICRELAPLLDAHTVVSDVGSTKRSALAAFRRHLPAHLPRCVAAHPIAGSDRSGAAAARFGLFKGKKLVICPHETQDESSLKTVEALWQAVGAETHRMDAAGHDAVFAAVSHLPHLLAFSYVQQLLGDPRCAEYFRFAGSGFRDFTRIAASHPQMWADIALENREPLLALIDSQQQELAALRQALAASDGDALYRRFAAAAAARRRWEEEE</sequence>
<evidence type="ECO:0000256" key="1">
    <source>
        <dbReference type="ARBA" id="ARBA00023002"/>
    </source>
</evidence>
<evidence type="ECO:0000313" key="4">
    <source>
        <dbReference type="Proteomes" id="UP001298424"/>
    </source>
</evidence>
<dbReference type="InterPro" id="IPR050812">
    <property type="entry name" value="Preph/Arog_dehydrog"/>
</dbReference>
<comment type="caution">
    <text evidence="3">The sequence shown here is derived from an EMBL/GenBank/DDBJ whole genome shotgun (WGS) entry which is preliminary data.</text>
</comment>
<dbReference type="EMBL" id="JAKOOW010000001">
    <property type="protein sequence ID" value="MCG6503004.1"/>
    <property type="molecule type" value="Genomic_DNA"/>
</dbReference>
<reference evidence="3 4" key="1">
    <citation type="submission" date="2022-02" db="EMBL/GenBank/DDBJ databases">
        <title>Genome sequence data of Kingella unionensis sp. nov. strain CICC 24913 (CCUG 75125).</title>
        <authorList>
            <person name="Xiao M."/>
        </authorList>
    </citation>
    <scope>NUCLEOTIDE SEQUENCE [LARGE SCALE GENOMIC DNA]</scope>
    <source>
        <strain evidence="3 4">CICC 24913</strain>
    </source>
</reference>
<dbReference type="Gene3D" id="3.40.50.720">
    <property type="entry name" value="NAD(P)-binding Rossmann-like Domain"/>
    <property type="match status" value="1"/>
</dbReference>
<dbReference type="InterPro" id="IPR046825">
    <property type="entry name" value="PDH_C"/>
</dbReference>
<dbReference type="Pfam" id="PF20463">
    <property type="entry name" value="PDH_C"/>
    <property type="match status" value="1"/>
</dbReference>